<dbReference type="EMBL" id="CYGY02000009">
    <property type="protein sequence ID" value="SIT36572.1"/>
    <property type="molecule type" value="Genomic_DNA"/>
</dbReference>
<comment type="caution">
    <text evidence="1">The sequence shown here is derived from an EMBL/GenBank/DDBJ whole genome shotgun (WGS) entry which is preliminary data.</text>
</comment>
<proteinExistence type="predicted"/>
<accession>A0A1N7RN85</accession>
<evidence type="ECO:0008006" key="3">
    <source>
        <dbReference type="Google" id="ProtNLM"/>
    </source>
</evidence>
<dbReference type="Proteomes" id="UP000195569">
    <property type="component" value="Unassembled WGS sequence"/>
</dbReference>
<organism evidence="1 2">
    <name type="scientific">Paraburkholderia piptadeniae</name>
    <dbReference type="NCBI Taxonomy" id="1701573"/>
    <lineage>
        <taxon>Bacteria</taxon>
        <taxon>Pseudomonadati</taxon>
        <taxon>Pseudomonadota</taxon>
        <taxon>Betaproteobacteria</taxon>
        <taxon>Burkholderiales</taxon>
        <taxon>Burkholderiaceae</taxon>
        <taxon>Paraburkholderia</taxon>
    </lineage>
</organism>
<name>A0A1N7RN85_9BURK</name>
<keyword evidence="2" id="KW-1185">Reference proteome</keyword>
<sequence>MSTMEPMRDGETAGTSMPARGRRILLSPFTNTTNAYIDLLKELLVDIGYDVQPLSAKGMLRGGFVDLFRPSTVLVFHWIELRAFTSGGGKVSLSLRGVLVFLFYCLIMAVGRAQVVYFVHDHAVHNARGKVREFSVRLMSLVRRLADHRVVHAPDFEAKYEARYLPHPLYWDAPGRTSALASRRCAAPSFALLGTIEPYKDVAALLRVWPEEQVLEIAGRGDATYIDTLRTIVRERAMSNTVTIDARFLSNGEFEDKVCAADVLILPHAADSMLVSGAFFEAIGRVPVLIARSVPFMVWAAQRFENVFLFDRIEQVPDLVREVAQRWPDLMEGRATRHRVIEAFGWQACRRSYREFFCDVVGARTDR</sequence>
<dbReference type="RefSeq" id="WP_235850682.1">
    <property type="nucleotide sequence ID" value="NZ_CYGY02000009.1"/>
</dbReference>
<dbReference type="SUPFAM" id="SSF53756">
    <property type="entry name" value="UDP-Glycosyltransferase/glycogen phosphorylase"/>
    <property type="match status" value="1"/>
</dbReference>
<protein>
    <recommendedName>
        <fullName evidence="3">Glycosyltransferase</fullName>
    </recommendedName>
</protein>
<dbReference type="AlphaFoldDB" id="A0A1N7RN85"/>
<reference evidence="1" key="1">
    <citation type="submission" date="2016-12" db="EMBL/GenBank/DDBJ databases">
        <authorList>
            <person name="Moulin L."/>
        </authorList>
    </citation>
    <scope>NUCLEOTIDE SEQUENCE [LARGE SCALE GENOMIC DNA]</scope>
    <source>
        <strain evidence="1">STM 7183</strain>
    </source>
</reference>
<evidence type="ECO:0000313" key="1">
    <source>
        <dbReference type="EMBL" id="SIT36572.1"/>
    </source>
</evidence>
<dbReference type="Gene3D" id="3.40.50.2000">
    <property type="entry name" value="Glycogen Phosphorylase B"/>
    <property type="match status" value="1"/>
</dbReference>
<evidence type="ECO:0000313" key="2">
    <source>
        <dbReference type="Proteomes" id="UP000195569"/>
    </source>
</evidence>
<gene>
    <name evidence="1" type="ORF">BN2476_90144</name>
</gene>